<dbReference type="AlphaFoldDB" id="A0ABD5E359"/>
<reference evidence="5" key="1">
    <citation type="submission" date="2023-07" db="EMBL/GenBank/DDBJ databases">
        <title>30 novel species of actinomycetes from the DSMZ collection.</title>
        <authorList>
            <person name="Nouioui I."/>
        </authorList>
    </citation>
    <scope>NUCLEOTIDE SEQUENCE [LARGE SCALE GENOMIC DNA]</scope>
    <source>
        <strain evidence="5">DSM 41982</strain>
    </source>
</reference>
<dbReference type="PROSITE" id="PS50977">
    <property type="entry name" value="HTH_TETR_2"/>
    <property type="match status" value="1"/>
</dbReference>
<evidence type="ECO:0000256" key="1">
    <source>
        <dbReference type="ARBA" id="ARBA00023125"/>
    </source>
</evidence>
<comment type="caution">
    <text evidence="4">The sequence shown here is derived from an EMBL/GenBank/DDBJ whole genome shotgun (WGS) entry which is preliminary data.</text>
</comment>
<evidence type="ECO:0000313" key="4">
    <source>
        <dbReference type="EMBL" id="MDT0415784.1"/>
    </source>
</evidence>
<gene>
    <name evidence="4" type="ORF">RM574_09810</name>
</gene>
<protein>
    <submittedName>
        <fullName evidence="4">TetR/AcrR family transcriptional regulator</fullName>
    </submittedName>
</protein>
<evidence type="ECO:0000313" key="5">
    <source>
        <dbReference type="Proteomes" id="UP001183607"/>
    </source>
</evidence>
<dbReference type="RefSeq" id="WP_129284666.1">
    <property type="nucleotide sequence ID" value="NZ_JAVRER010000011.1"/>
</dbReference>
<dbReference type="InterPro" id="IPR009057">
    <property type="entry name" value="Homeodomain-like_sf"/>
</dbReference>
<sequence>MPTPAPTGDDRNTRRRARTRQALLRAARQVLAEDGDTSVSIQEIAQRADVGFGSFYNHFSSKTELFEAAVEDALEEFGSTFDARLASVDDPAELLAAGFRLSVRMADSHPELMRVLRHRALAYLHSDQGLAPRARRDIELGITTGRFTTTDPLAALTAVGGSLLALIDLRFARPDLPPDQTATTLATMVLRMLGLPEEEAKEVATRPLPEVG</sequence>
<dbReference type="PRINTS" id="PR00455">
    <property type="entry name" value="HTHTETR"/>
</dbReference>
<proteinExistence type="predicted"/>
<dbReference type="SUPFAM" id="SSF46689">
    <property type="entry name" value="Homeodomain-like"/>
    <property type="match status" value="1"/>
</dbReference>
<accession>A0ABD5E359</accession>
<organism evidence="4 5">
    <name type="scientific">Streptomyces evansiae</name>
    <dbReference type="NCBI Taxonomy" id="3075535"/>
    <lineage>
        <taxon>Bacteria</taxon>
        <taxon>Bacillati</taxon>
        <taxon>Actinomycetota</taxon>
        <taxon>Actinomycetes</taxon>
        <taxon>Kitasatosporales</taxon>
        <taxon>Streptomycetaceae</taxon>
        <taxon>Streptomyces</taxon>
    </lineage>
</organism>
<evidence type="ECO:0000259" key="3">
    <source>
        <dbReference type="PROSITE" id="PS50977"/>
    </source>
</evidence>
<dbReference type="GO" id="GO:0006355">
    <property type="term" value="P:regulation of DNA-templated transcription"/>
    <property type="evidence" value="ECO:0007669"/>
    <property type="project" value="UniProtKB-ARBA"/>
</dbReference>
<keyword evidence="1 2" id="KW-0238">DNA-binding</keyword>
<dbReference type="SUPFAM" id="SSF48498">
    <property type="entry name" value="Tetracyclin repressor-like, C-terminal domain"/>
    <property type="match status" value="1"/>
</dbReference>
<dbReference type="Pfam" id="PF00440">
    <property type="entry name" value="TetR_N"/>
    <property type="match status" value="1"/>
</dbReference>
<dbReference type="EMBL" id="JAVRER010000011">
    <property type="protein sequence ID" value="MDT0415784.1"/>
    <property type="molecule type" value="Genomic_DNA"/>
</dbReference>
<name>A0ABD5E359_9ACTN</name>
<dbReference type="PANTHER" id="PTHR30055">
    <property type="entry name" value="HTH-TYPE TRANSCRIPTIONAL REGULATOR RUTR"/>
    <property type="match status" value="1"/>
</dbReference>
<dbReference type="InterPro" id="IPR036271">
    <property type="entry name" value="Tet_transcr_reg_TetR-rel_C_sf"/>
</dbReference>
<dbReference type="Gene3D" id="1.10.357.10">
    <property type="entry name" value="Tetracycline Repressor, domain 2"/>
    <property type="match status" value="1"/>
</dbReference>
<dbReference type="GO" id="GO:0003677">
    <property type="term" value="F:DNA binding"/>
    <property type="evidence" value="ECO:0007669"/>
    <property type="project" value="UniProtKB-UniRule"/>
</dbReference>
<evidence type="ECO:0000256" key="2">
    <source>
        <dbReference type="PROSITE-ProRule" id="PRU00335"/>
    </source>
</evidence>
<dbReference type="PANTHER" id="PTHR30055:SF226">
    <property type="entry name" value="HTH-TYPE TRANSCRIPTIONAL REGULATOR PKSA"/>
    <property type="match status" value="1"/>
</dbReference>
<feature type="DNA-binding region" description="H-T-H motif" evidence="2">
    <location>
        <begin position="40"/>
        <end position="59"/>
    </location>
</feature>
<feature type="domain" description="HTH tetR-type" evidence="3">
    <location>
        <begin position="17"/>
        <end position="77"/>
    </location>
</feature>
<dbReference type="InterPro" id="IPR050109">
    <property type="entry name" value="HTH-type_TetR-like_transc_reg"/>
</dbReference>
<dbReference type="Proteomes" id="UP001183607">
    <property type="component" value="Unassembled WGS sequence"/>
</dbReference>
<dbReference type="InterPro" id="IPR049513">
    <property type="entry name" value="TetR_C_40"/>
</dbReference>
<dbReference type="Pfam" id="PF21306">
    <property type="entry name" value="TetR_C_40"/>
    <property type="match status" value="1"/>
</dbReference>
<dbReference type="InterPro" id="IPR001647">
    <property type="entry name" value="HTH_TetR"/>
</dbReference>